<sequence length="212" mass="24368">MTVVDPVEGKLDMGFISQLEGLVDVNTIRISAPIHEAKVYPVRVNSHIEAYFFYKANQIYRVIGYVTDRLIIDDIALLDVRVTEKPEKIQRRQYYRFDCRVPVSFSPQKSDEPGKHDEIAGYTIDISGGGVSSQTDYMLVPNSVISGALLFDNFQLKFKGKVIRCSREIINEEIKYNSSISFEDIEYKEREKIVGFIFRQQRELLKKGLRGS</sequence>
<dbReference type="InterPro" id="IPR009875">
    <property type="entry name" value="PilZ_domain"/>
</dbReference>
<feature type="domain" description="PilZ" evidence="1">
    <location>
        <begin position="90"/>
        <end position="199"/>
    </location>
</feature>
<dbReference type="STRING" id="48256.CLHUN_15640"/>
<reference evidence="3 4" key="1">
    <citation type="submission" date="2017-03" db="EMBL/GenBank/DDBJ databases">
        <title>Genome sequence of Clostridium hungatei DSM 14427.</title>
        <authorList>
            <person name="Poehlein A."/>
            <person name="Daniel R."/>
        </authorList>
    </citation>
    <scope>NUCLEOTIDE SEQUENCE [LARGE SCALE GENOMIC DNA]</scope>
    <source>
        <strain evidence="3 4">DSM 14427</strain>
    </source>
</reference>
<evidence type="ECO:0000313" key="4">
    <source>
        <dbReference type="Proteomes" id="UP000191554"/>
    </source>
</evidence>
<dbReference type="GO" id="GO:0035438">
    <property type="term" value="F:cyclic-di-GMP binding"/>
    <property type="evidence" value="ECO:0007669"/>
    <property type="project" value="InterPro"/>
</dbReference>
<name>A0A1V4SL44_RUMHU</name>
<dbReference type="Pfam" id="PF07238">
    <property type="entry name" value="PilZ"/>
    <property type="match status" value="1"/>
</dbReference>
<gene>
    <name evidence="3" type="ORF">CLHUN_15640</name>
</gene>
<feature type="domain" description="Type III secretion system flagellar brake protein YcgR PilZN" evidence="2">
    <location>
        <begin position="14"/>
        <end position="70"/>
    </location>
</feature>
<dbReference type="Proteomes" id="UP000191554">
    <property type="component" value="Unassembled WGS sequence"/>
</dbReference>
<accession>A0A1V4SL44</accession>
<organism evidence="3 4">
    <name type="scientific">Ruminiclostridium hungatei</name>
    <name type="common">Clostridium hungatei</name>
    <dbReference type="NCBI Taxonomy" id="48256"/>
    <lineage>
        <taxon>Bacteria</taxon>
        <taxon>Bacillati</taxon>
        <taxon>Bacillota</taxon>
        <taxon>Clostridia</taxon>
        <taxon>Eubacteriales</taxon>
        <taxon>Oscillospiraceae</taxon>
        <taxon>Ruminiclostridium</taxon>
    </lineage>
</organism>
<comment type="caution">
    <text evidence="3">The sequence shown here is derived from an EMBL/GenBank/DDBJ whole genome shotgun (WGS) entry which is preliminary data.</text>
</comment>
<keyword evidence="4" id="KW-1185">Reference proteome</keyword>
<proteinExistence type="predicted"/>
<evidence type="ECO:0000259" key="2">
    <source>
        <dbReference type="Pfam" id="PF12945"/>
    </source>
</evidence>
<dbReference type="EMBL" id="MZGX01000008">
    <property type="protein sequence ID" value="OPX44570.1"/>
    <property type="molecule type" value="Genomic_DNA"/>
</dbReference>
<dbReference type="Pfam" id="PF12945">
    <property type="entry name" value="PilZNR"/>
    <property type="match status" value="1"/>
</dbReference>
<protein>
    <submittedName>
        <fullName evidence="3">PilZ domain protein</fullName>
    </submittedName>
</protein>
<evidence type="ECO:0000313" key="3">
    <source>
        <dbReference type="EMBL" id="OPX44570.1"/>
    </source>
</evidence>
<dbReference type="InterPro" id="IPR009926">
    <property type="entry name" value="T3SS_YcgR_PilZN"/>
</dbReference>
<evidence type="ECO:0000259" key="1">
    <source>
        <dbReference type="Pfam" id="PF07238"/>
    </source>
</evidence>
<dbReference type="AlphaFoldDB" id="A0A1V4SL44"/>
<dbReference type="Gene3D" id="2.40.10.220">
    <property type="entry name" value="predicted glycosyltransferase like domains"/>
    <property type="match status" value="1"/>
</dbReference>